<evidence type="ECO:0000256" key="1">
    <source>
        <dbReference type="SAM" id="MobiDB-lite"/>
    </source>
</evidence>
<evidence type="ECO:0000313" key="2">
    <source>
        <dbReference type="EMBL" id="KIK05179.1"/>
    </source>
</evidence>
<gene>
    <name evidence="2" type="ORF">K443DRAFT_675324</name>
</gene>
<dbReference type="HOGENOM" id="CLU_2868002_0_0_1"/>
<dbReference type="Proteomes" id="UP000054477">
    <property type="component" value="Unassembled WGS sequence"/>
</dbReference>
<organism evidence="2 3">
    <name type="scientific">Laccaria amethystina LaAM-08-1</name>
    <dbReference type="NCBI Taxonomy" id="1095629"/>
    <lineage>
        <taxon>Eukaryota</taxon>
        <taxon>Fungi</taxon>
        <taxon>Dikarya</taxon>
        <taxon>Basidiomycota</taxon>
        <taxon>Agaricomycotina</taxon>
        <taxon>Agaricomycetes</taxon>
        <taxon>Agaricomycetidae</taxon>
        <taxon>Agaricales</taxon>
        <taxon>Agaricineae</taxon>
        <taxon>Hydnangiaceae</taxon>
        <taxon>Laccaria</taxon>
    </lineage>
</organism>
<sequence>MVRLTSSGGVWRYSSTPDPVFCSIRQVDEEMNCHRSALTPDTEVTQINRAYSERSRERRRKTAG</sequence>
<accession>A0A0C9XU22</accession>
<dbReference type="EMBL" id="KN838562">
    <property type="protein sequence ID" value="KIK05179.1"/>
    <property type="molecule type" value="Genomic_DNA"/>
</dbReference>
<reference evidence="3" key="2">
    <citation type="submission" date="2015-01" db="EMBL/GenBank/DDBJ databases">
        <title>Evolutionary Origins and Diversification of the Mycorrhizal Mutualists.</title>
        <authorList>
            <consortium name="DOE Joint Genome Institute"/>
            <consortium name="Mycorrhizal Genomics Consortium"/>
            <person name="Kohler A."/>
            <person name="Kuo A."/>
            <person name="Nagy L.G."/>
            <person name="Floudas D."/>
            <person name="Copeland A."/>
            <person name="Barry K.W."/>
            <person name="Cichocki N."/>
            <person name="Veneault-Fourrey C."/>
            <person name="LaButti K."/>
            <person name="Lindquist E.A."/>
            <person name="Lipzen A."/>
            <person name="Lundell T."/>
            <person name="Morin E."/>
            <person name="Murat C."/>
            <person name="Riley R."/>
            <person name="Ohm R."/>
            <person name="Sun H."/>
            <person name="Tunlid A."/>
            <person name="Henrissat B."/>
            <person name="Grigoriev I.V."/>
            <person name="Hibbett D.S."/>
            <person name="Martin F."/>
        </authorList>
    </citation>
    <scope>NUCLEOTIDE SEQUENCE [LARGE SCALE GENOMIC DNA]</scope>
    <source>
        <strain evidence="3">LaAM-08-1</strain>
    </source>
</reference>
<protein>
    <submittedName>
        <fullName evidence="2">Uncharacterized protein</fullName>
    </submittedName>
</protein>
<proteinExistence type="predicted"/>
<keyword evidence="3" id="KW-1185">Reference proteome</keyword>
<feature type="region of interest" description="Disordered" evidence="1">
    <location>
        <begin position="44"/>
        <end position="64"/>
    </location>
</feature>
<dbReference type="AlphaFoldDB" id="A0A0C9XU22"/>
<evidence type="ECO:0000313" key="3">
    <source>
        <dbReference type="Proteomes" id="UP000054477"/>
    </source>
</evidence>
<name>A0A0C9XU22_9AGAR</name>
<reference evidence="2 3" key="1">
    <citation type="submission" date="2014-04" db="EMBL/GenBank/DDBJ databases">
        <authorList>
            <consortium name="DOE Joint Genome Institute"/>
            <person name="Kuo A."/>
            <person name="Kohler A."/>
            <person name="Nagy L.G."/>
            <person name="Floudas D."/>
            <person name="Copeland A."/>
            <person name="Barry K.W."/>
            <person name="Cichocki N."/>
            <person name="Veneault-Fourrey C."/>
            <person name="LaButti K."/>
            <person name="Lindquist E.A."/>
            <person name="Lipzen A."/>
            <person name="Lundell T."/>
            <person name="Morin E."/>
            <person name="Murat C."/>
            <person name="Sun H."/>
            <person name="Tunlid A."/>
            <person name="Henrissat B."/>
            <person name="Grigoriev I.V."/>
            <person name="Hibbett D.S."/>
            <person name="Martin F."/>
            <person name="Nordberg H.P."/>
            <person name="Cantor M.N."/>
            <person name="Hua S.X."/>
        </authorList>
    </citation>
    <scope>NUCLEOTIDE SEQUENCE [LARGE SCALE GENOMIC DNA]</scope>
    <source>
        <strain evidence="2 3">LaAM-08-1</strain>
    </source>
</reference>